<dbReference type="Gene3D" id="1.20.1250.20">
    <property type="entry name" value="MFS general substrate transporter like domains"/>
    <property type="match status" value="2"/>
</dbReference>
<dbReference type="GO" id="GO:0016020">
    <property type="term" value="C:membrane"/>
    <property type="evidence" value="ECO:0007669"/>
    <property type="project" value="UniProtKB-SubCell"/>
</dbReference>
<feature type="transmembrane region" description="Helical" evidence="7">
    <location>
        <begin position="142"/>
        <end position="163"/>
    </location>
</feature>
<dbReference type="GO" id="GO:0022857">
    <property type="term" value="F:transmembrane transporter activity"/>
    <property type="evidence" value="ECO:0007669"/>
    <property type="project" value="InterPro"/>
</dbReference>
<evidence type="ECO:0000256" key="2">
    <source>
        <dbReference type="ARBA" id="ARBA00022448"/>
    </source>
</evidence>
<dbReference type="PROSITE" id="PS50850">
    <property type="entry name" value="MFS"/>
    <property type="match status" value="1"/>
</dbReference>
<feature type="transmembrane region" description="Helical" evidence="7">
    <location>
        <begin position="53"/>
        <end position="71"/>
    </location>
</feature>
<feature type="transmembrane region" description="Helical" evidence="7">
    <location>
        <begin position="245"/>
        <end position="263"/>
    </location>
</feature>
<reference evidence="9" key="1">
    <citation type="submission" date="2020-05" db="EMBL/GenBank/DDBJ databases">
        <authorList>
            <person name="Chiriac C."/>
            <person name="Salcher M."/>
            <person name="Ghai R."/>
            <person name="Kavagutti S V."/>
        </authorList>
    </citation>
    <scope>NUCLEOTIDE SEQUENCE</scope>
</reference>
<dbReference type="PRINTS" id="PR01036">
    <property type="entry name" value="TCRTETB"/>
</dbReference>
<comment type="subcellular location">
    <subcellularLocation>
        <location evidence="1">Cell membrane</location>
        <topology evidence="1">Multi-pass membrane protein</topology>
    </subcellularLocation>
</comment>
<dbReference type="InterPro" id="IPR011701">
    <property type="entry name" value="MFS"/>
</dbReference>
<name>A0A6J6LVP9_9ZZZZ</name>
<keyword evidence="6 7" id="KW-0472">Membrane</keyword>
<keyword evidence="5 7" id="KW-1133">Transmembrane helix</keyword>
<feature type="domain" description="Major facilitator superfamily (MFS) profile" evidence="8">
    <location>
        <begin position="17"/>
        <end position="402"/>
    </location>
</feature>
<feature type="transmembrane region" description="Helical" evidence="7">
    <location>
        <begin position="211"/>
        <end position="239"/>
    </location>
</feature>
<dbReference type="AlphaFoldDB" id="A0A6J6LVP9"/>
<dbReference type="InterPro" id="IPR020846">
    <property type="entry name" value="MFS_dom"/>
</dbReference>
<dbReference type="EMBL" id="CAEZWW010000026">
    <property type="protein sequence ID" value="CAB4665841.1"/>
    <property type="molecule type" value="Genomic_DNA"/>
</dbReference>
<proteinExistence type="predicted"/>
<feature type="transmembrane region" description="Helical" evidence="7">
    <location>
        <begin position="350"/>
        <end position="368"/>
    </location>
</feature>
<dbReference type="PANTHER" id="PTHR42718">
    <property type="entry name" value="MAJOR FACILITATOR SUPERFAMILY MULTIDRUG TRANSPORTER MFSC"/>
    <property type="match status" value="1"/>
</dbReference>
<organism evidence="9">
    <name type="scientific">freshwater metagenome</name>
    <dbReference type="NCBI Taxonomy" id="449393"/>
    <lineage>
        <taxon>unclassified sequences</taxon>
        <taxon>metagenomes</taxon>
        <taxon>ecological metagenomes</taxon>
    </lineage>
</organism>
<feature type="transmembrane region" description="Helical" evidence="7">
    <location>
        <begin position="83"/>
        <end position="102"/>
    </location>
</feature>
<evidence type="ECO:0000259" key="8">
    <source>
        <dbReference type="PROSITE" id="PS50850"/>
    </source>
</evidence>
<dbReference type="InterPro" id="IPR036259">
    <property type="entry name" value="MFS_trans_sf"/>
</dbReference>
<accession>A0A6J6LVP9</accession>
<feature type="transmembrane region" description="Helical" evidence="7">
    <location>
        <begin position="108"/>
        <end position="130"/>
    </location>
</feature>
<dbReference type="Pfam" id="PF07690">
    <property type="entry name" value="MFS_1"/>
    <property type="match status" value="1"/>
</dbReference>
<evidence type="ECO:0000256" key="5">
    <source>
        <dbReference type="ARBA" id="ARBA00022989"/>
    </source>
</evidence>
<dbReference type="PANTHER" id="PTHR42718:SF46">
    <property type="entry name" value="BLR6921 PROTEIN"/>
    <property type="match status" value="1"/>
</dbReference>
<feature type="transmembrane region" description="Helical" evidence="7">
    <location>
        <begin position="304"/>
        <end position="329"/>
    </location>
</feature>
<evidence type="ECO:0000256" key="3">
    <source>
        <dbReference type="ARBA" id="ARBA00022475"/>
    </source>
</evidence>
<dbReference type="SUPFAM" id="SSF103473">
    <property type="entry name" value="MFS general substrate transporter"/>
    <property type="match status" value="1"/>
</dbReference>
<evidence type="ECO:0000256" key="1">
    <source>
        <dbReference type="ARBA" id="ARBA00004651"/>
    </source>
</evidence>
<protein>
    <submittedName>
        <fullName evidence="9">Unannotated protein</fullName>
    </submittedName>
</protein>
<feature type="transmembrane region" description="Helical" evidence="7">
    <location>
        <begin position="275"/>
        <end position="298"/>
    </location>
</feature>
<evidence type="ECO:0000256" key="7">
    <source>
        <dbReference type="SAM" id="Phobius"/>
    </source>
</evidence>
<keyword evidence="2" id="KW-0813">Transport</keyword>
<gene>
    <name evidence="9" type="ORF">UFOPK2310_00347</name>
</gene>
<sequence length="403" mass="42238">MSTTGAVERPILKWRLVVVWAGLPLLLAALNEFALNVALPSIRDEFGLDLSSVRWTLLAFLIADALVLILAGRYGDRVGRRRTSVIGLAVIVLGSLVCAFAPTFTVLIVGRVIEGIGMGILFSGLLALIADAVPRELIGRAFGLWAFIGALSVLLSPVIGGALAEVASWRWIFGVNALIAIAALVAARRVIHPVTAPSPSRSLQHAALLRIRSYVAGTVVVSLIYFTAALTWLALVFYVGAVHNLGPTMSGLAFVLYGVWWLVLPPFTGRLADRIGVRLPMLWGATVGAIGFIVLAFASPAENLVLLGLGLCLIGIGVAFVIPAANAAAMGSVPAEDRGDASGINMTMRLVGSILGLVVGSTLLASAGRDEVIVGAQWSWILAAALMILAAIVSMTAIRPSTR</sequence>
<feature type="transmembrane region" description="Helical" evidence="7">
    <location>
        <begin position="380"/>
        <end position="398"/>
    </location>
</feature>
<evidence type="ECO:0000256" key="4">
    <source>
        <dbReference type="ARBA" id="ARBA00022692"/>
    </source>
</evidence>
<feature type="transmembrane region" description="Helical" evidence="7">
    <location>
        <begin position="12"/>
        <end position="33"/>
    </location>
</feature>
<dbReference type="CDD" id="cd17321">
    <property type="entry name" value="MFS_MMR_MDR_like"/>
    <property type="match status" value="1"/>
</dbReference>
<keyword evidence="4 7" id="KW-0812">Transmembrane</keyword>
<feature type="transmembrane region" description="Helical" evidence="7">
    <location>
        <begin position="169"/>
        <end position="191"/>
    </location>
</feature>
<evidence type="ECO:0000313" key="9">
    <source>
        <dbReference type="EMBL" id="CAB4665841.1"/>
    </source>
</evidence>
<keyword evidence="3" id="KW-1003">Cell membrane</keyword>
<evidence type="ECO:0000256" key="6">
    <source>
        <dbReference type="ARBA" id="ARBA00023136"/>
    </source>
</evidence>